<evidence type="ECO:0000313" key="1">
    <source>
        <dbReference type="EMBL" id="KIR39452.1"/>
    </source>
</evidence>
<organism evidence="1 2">
    <name type="scientific">Cryptococcus deuterogattii Ram5</name>
    <dbReference type="NCBI Taxonomy" id="1296110"/>
    <lineage>
        <taxon>Eukaryota</taxon>
        <taxon>Fungi</taxon>
        <taxon>Dikarya</taxon>
        <taxon>Basidiomycota</taxon>
        <taxon>Agaricomycotina</taxon>
        <taxon>Tremellomycetes</taxon>
        <taxon>Tremellales</taxon>
        <taxon>Cryptococcaceae</taxon>
        <taxon>Cryptococcus</taxon>
        <taxon>Cryptococcus gattii species complex</taxon>
    </lineage>
</organism>
<sequence length="115" mass="12914">MTSTLPTMMTVRPKTLPVGRQPPKFKINKTWAAPRSSYEQILPPLTGPPQWTVPCASPMDIFPADTEIQMPRIAGSRDPISQNYWRRIFPPAMPIAMPVFEVPAPQVFGMALRKP</sequence>
<reference evidence="1 2" key="1">
    <citation type="submission" date="2015-01" db="EMBL/GenBank/DDBJ databases">
        <title>The Genome Sequence of Cryptococcus gattii Ram5.</title>
        <authorList>
            <consortium name="The Broad Institute Genomics Platform"/>
            <person name="Cuomo C."/>
            <person name="Litvintseva A."/>
            <person name="Chen Y."/>
            <person name="Heitman J."/>
            <person name="Sun S."/>
            <person name="Springer D."/>
            <person name="Dromer F."/>
            <person name="Young S."/>
            <person name="Zeng Q."/>
            <person name="Gargeya S."/>
            <person name="Abouelleil A."/>
            <person name="Alvarado L."/>
            <person name="Chapman S.B."/>
            <person name="Gainer-Dewar J."/>
            <person name="Goldberg J."/>
            <person name="Griggs A."/>
            <person name="Gujja S."/>
            <person name="Hansen M."/>
            <person name="Howarth C."/>
            <person name="Imamovic A."/>
            <person name="Larimer J."/>
            <person name="Murphy C."/>
            <person name="Naylor J."/>
            <person name="Pearson M."/>
            <person name="Priest M."/>
            <person name="Roberts A."/>
            <person name="Saif S."/>
            <person name="Shea T."/>
            <person name="Sykes S."/>
            <person name="Wortman J."/>
            <person name="Nusbaum C."/>
            <person name="Birren B."/>
        </authorList>
    </citation>
    <scope>NUCLEOTIDE SEQUENCE [LARGE SCALE GENOMIC DNA]</scope>
    <source>
        <strain evidence="1 2">Ram5</strain>
    </source>
</reference>
<dbReference type="AlphaFoldDB" id="A0A0D0T185"/>
<name>A0A0D0T185_9TREE</name>
<proteinExistence type="predicted"/>
<dbReference type="OrthoDB" id="2573607at2759"/>
<keyword evidence="2" id="KW-1185">Reference proteome</keyword>
<protein>
    <submittedName>
        <fullName evidence="1">Uncharacterized protein</fullName>
    </submittedName>
</protein>
<accession>A0A0D0T185</accession>
<dbReference type="Proteomes" id="UP000053392">
    <property type="component" value="Unassembled WGS sequence"/>
</dbReference>
<evidence type="ECO:0000313" key="2">
    <source>
        <dbReference type="Proteomes" id="UP000053392"/>
    </source>
</evidence>
<dbReference type="EMBL" id="KN847906">
    <property type="protein sequence ID" value="KIR39452.1"/>
    <property type="molecule type" value="Genomic_DNA"/>
</dbReference>
<gene>
    <name evidence="1" type="ORF">I313_04473</name>
</gene>
<dbReference type="HOGENOM" id="CLU_141132_0_0_1"/>